<dbReference type="InterPro" id="IPR000281">
    <property type="entry name" value="HTH_RpiR"/>
</dbReference>
<dbReference type="Gene3D" id="1.10.10.10">
    <property type="entry name" value="Winged helix-like DNA-binding domain superfamily/Winged helix DNA-binding domain"/>
    <property type="match status" value="1"/>
</dbReference>
<feature type="domain" description="SIS" evidence="5">
    <location>
        <begin position="121"/>
        <end position="260"/>
    </location>
</feature>
<dbReference type="GO" id="GO:0097367">
    <property type="term" value="F:carbohydrate derivative binding"/>
    <property type="evidence" value="ECO:0007669"/>
    <property type="project" value="InterPro"/>
</dbReference>
<evidence type="ECO:0000313" key="7">
    <source>
        <dbReference type="Proteomes" id="UP000006804"/>
    </source>
</evidence>
<dbReference type="Pfam" id="PF01418">
    <property type="entry name" value="HTH_6"/>
    <property type="match status" value="1"/>
</dbReference>
<accession>F7YUZ7</accession>
<keyword evidence="7" id="KW-1185">Reference proteome</keyword>
<dbReference type="Pfam" id="PF01380">
    <property type="entry name" value="SIS"/>
    <property type="match status" value="1"/>
</dbReference>
<dbReference type="SUPFAM" id="SSF46689">
    <property type="entry name" value="Homeodomain-like"/>
    <property type="match status" value="1"/>
</dbReference>
<dbReference type="PATRIC" id="fig|688269.3.peg.184"/>
<dbReference type="SUPFAM" id="SSF53697">
    <property type="entry name" value="SIS domain"/>
    <property type="match status" value="1"/>
</dbReference>
<dbReference type="CDD" id="cd05013">
    <property type="entry name" value="SIS_RpiR"/>
    <property type="match status" value="1"/>
</dbReference>
<keyword evidence="3" id="KW-0804">Transcription</keyword>
<dbReference type="PROSITE" id="PS51464">
    <property type="entry name" value="SIS"/>
    <property type="match status" value="1"/>
</dbReference>
<dbReference type="GO" id="GO:0003677">
    <property type="term" value="F:DNA binding"/>
    <property type="evidence" value="ECO:0007669"/>
    <property type="project" value="UniProtKB-KW"/>
</dbReference>
<protein>
    <submittedName>
        <fullName evidence="6">Transcriptional regulator, RpiR family</fullName>
    </submittedName>
</protein>
<dbReference type="PANTHER" id="PTHR30514:SF1">
    <property type="entry name" value="HTH-TYPE TRANSCRIPTIONAL REGULATOR HEXR-RELATED"/>
    <property type="match status" value="1"/>
</dbReference>
<evidence type="ECO:0000256" key="1">
    <source>
        <dbReference type="ARBA" id="ARBA00023015"/>
    </source>
</evidence>
<dbReference type="RefSeq" id="WP_013931504.1">
    <property type="nucleotide sequence ID" value="NC_015707.1"/>
</dbReference>
<dbReference type="InterPro" id="IPR036388">
    <property type="entry name" value="WH-like_DNA-bd_sf"/>
</dbReference>
<dbReference type="EMBL" id="CP002351">
    <property type="protein sequence ID" value="AEH50281.1"/>
    <property type="molecule type" value="Genomic_DNA"/>
</dbReference>
<dbReference type="GO" id="GO:1901135">
    <property type="term" value="P:carbohydrate derivative metabolic process"/>
    <property type="evidence" value="ECO:0007669"/>
    <property type="project" value="InterPro"/>
</dbReference>
<dbReference type="AlphaFoldDB" id="F7YUZ7"/>
<evidence type="ECO:0000313" key="6">
    <source>
        <dbReference type="EMBL" id="AEH50281.1"/>
    </source>
</evidence>
<dbReference type="eggNOG" id="COG1737">
    <property type="taxonomic scope" value="Bacteria"/>
</dbReference>
<sequence>MTGQKSLFQVIRDQLPNLSESLRNIATFFIQNPDLVLKMNIVELAKAANVSPSTVFDFAKKLGYSGFRELKIALAQELQLFHSLKLDEEKLSSVAKNFLPFVFENISESFQLIEKESIEKAAKAILKSNVVEILSYGFDSIAGKDLFLKLKQLGFQVNFFDNPFLQSISTSNLPENSCVVAISSSYSSTDMLDAMMFAKKAKATVVAIAPPGSKIAENCDILIPSYVQNELLSEGGILTKYLQLFIVDTLFITLMELEKEKMVQKYKHFEQVLFFKRQRRGDKGVV</sequence>
<dbReference type="HOGENOM" id="CLU_055769_0_4_0"/>
<evidence type="ECO:0000256" key="2">
    <source>
        <dbReference type="ARBA" id="ARBA00023125"/>
    </source>
</evidence>
<dbReference type="STRING" id="688269.Theth_0179"/>
<dbReference type="Proteomes" id="UP000006804">
    <property type="component" value="Chromosome"/>
</dbReference>
<dbReference type="GO" id="GO:0003700">
    <property type="term" value="F:DNA-binding transcription factor activity"/>
    <property type="evidence" value="ECO:0007669"/>
    <property type="project" value="InterPro"/>
</dbReference>
<evidence type="ECO:0000259" key="4">
    <source>
        <dbReference type="PROSITE" id="PS51071"/>
    </source>
</evidence>
<dbReference type="InterPro" id="IPR047640">
    <property type="entry name" value="RpiR-like"/>
</dbReference>
<dbReference type="PROSITE" id="PS51071">
    <property type="entry name" value="HTH_RPIR"/>
    <property type="match status" value="1"/>
</dbReference>
<dbReference type="InterPro" id="IPR009057">
    <property type="entry name" value="Homeodomain-like_sf"/>
</dbReference>
<proteinExistence type="predicted"/>
<gene>
    <name evidence="6" type="ORF">Theth_0179</name>
</gene>
<dbReference type="InterPro" id="IPR035472">
    <property type="entry name" value="RpiR-like_SIS"/>
</dbReference>
<dbReference type="PANTHER" id="PTHR30514">
    <property type="entry name" value="GLUCOKINASE"/>
    <property type="match status" value="1"/>
</dbReference>
<dbReference type="OrthoDB" id="41957at2"/>
<dbReference type="KEGG" id="tta:Theth_0179"/>
<reference evidence="6 7" key="1">
    <citation type="submission" date="2010-11" db="EMBL/GenBank/DDBJ databases">
        <title>The complete genome of Thermotoga thermarum DSM 5069.</title>
        <authorList>
            <consortium name="US DOE Joint Genome Institute (JGI-PGF)"/>
            <person name="Lucas S."/>
            <person name="Copeland A."/>
            <person name="Lapidus A."/>
            <person name="Bruce D."/>
            <person name="Goodwin L."/>
            <person name="Pitluck S."/>
            <person name="Kyrpides N."/>
            <person name="Mavromatis K."/>
            <person name="Ivanova N."/>
            <person name="Zeytun A."/>
            <person name="Brettin T."/>
            <person name="Detter J.C."/>
            <person name="Tapia R."/>
            <person name="Han C."/>
            <person name="Land M."/>
            <person name="Hauser L."/>
            <person name="Markowitz V."/>
            <person name="Cheng J.-F."/>
            <person name="Hugenholtz P."/>
            <person name="Woyke T."/>
            <person name="Wu D."/>
            <person name="Spring S."/>
            <person name="Schroeder M."/>
            <person name="Brambilla E."/>
            <person name="Klenk H.-P."/>
            <person name="Eisen J.A."/>
        </authorList>
    </citation>
    <scope>NUCLEOTIDE SEQUENCE [LARGE SCALE GENOMIC DNA]</scope>
    <source>
        <strain evidence="6 7">DSM 5069</strain>
    </source>
</reference>
<dbReference type="InterPro" id="IPR046348">
    <property type="entry name" value="SIS_dom_sf"/>
</dbReference>
<evidence type="ECO:0000256" key="3">
    <source>
        <dbReference type="ARBA" id="ARBA00023163"/>
    </source>
</evidence>
<dbReference type="Gene3D" id="3.40.50.10490">
    <property type="entry name" value="Glucose-6-phosphate isomerase like protein, domain 1"/>
    <property type="match status" value="1"/>
</dbReference>
<organism evidence="6 7">
    <name type="scientific">Pseudothermotoga thermarum DSM 5069</name>
    <dbReference type="NCBI Taxonomy" id="688269"/>
    <lineage>
        <taxon>Bacteria</taxon>
        <taxon>Thermotogati</taxon>
        <taxon>Thermotogota</taxon>
        <taxon>Thermotogae</taxon>
        <taxon>Thermotogales</taxon>
        <taxon>Thermotogaceae</taxon>
        <taxon>Pseudothermotoga</taxon>
    </lineage>
</organism>
<keyword evidence="1" id="KW-0805">Transcription regulation</keyword>
<feature type="domain" description="HTH rpiR-type" evidence="4">
    <location>
        <begin position="5"/>
        <end position="81"/>
    </location>
</feature>
<dbReference type="InterPro" id="IPR001347">
    <property type="entry name" value="SIS_dom"/>
</dbReference>
<evidence type="ECO:0000259" key="5">
    <source>
        <dbReference type="PROSITE" id="PS51464"/>
    </source>
</evidence>
<name>F7YUZ7_9THEM</name>
<keyword evidence="2" id="KW-0238">DNA-binding</keyword>